<dbReference type="OrthoDB" id="2138472at2"/>
<evidence type="ECO:0000313" key="3">
    <source>
        <dbReference type="EMBL" id="RHC99988.1"/>
    </source>
</evidence>
<dbReference type="STRING" id="360807.ERS852392_03033"/>
<reference evidence="4" key="1">
    <citation type="submission" date="2015-05" db="EMBL/GenBank/DDBJ databases">
        <authorList>
            <consortium name="Pathogen Informatics"/>
        </authorList>
    </citation>
    <scope>NUCLEOTIDE SEQUENCE [LARGE SCALE GENOMIC DNA]</scope>
    <source>
        <strain evidence="4">L1-83</strain>
    </source>
</reference>
<name>A0A0M6WSV6_9FIRM</name>
<reference evidence="3 5" key="3">
    <citation type="submission" date="2018-08" db="EMBL/GenBank/DDBJ databases">
        <title>A genome reference for cultivated species of the human gut microbiota.</title>
        <authorList>
            <person name="Zou Y."/>
            <person name="Xue W."/>
            <person name="Luo G."/>
        </authorList>
    </citation>
    <scope>NUCLEOTIDE SEQUENCE [LARGE SCALE GENOMIC DNA]</scope>
    <source>
        <strain evidence="3 5">AM32-8LB</strain>
    </source>
</reference>
<evidence type="ECO:0000313" key="5">
    <source>
        <dbReference type="Proteomes" id="UP000266391"/>
    </source>
</evidence>
<evidence type="ECO:0000256" key="1">
    <source>
        <dbReference type="ARBA" id="ARBA00023121"/>
    </source>
</evidence>
<dbReference type="EMBL" id="QSIQ01000029">
    <property type="protein sequence ID" value="RHC99988.1"/>
    <property type="molecule type" value="Genomic_DNA"/>
</dbReference>
<reference evidence="2" key="2">
    <citation type="submission" date="2015-05" db="EMBL/GenBank/DDBJ databases">
        <authorList>
            <person name="Wang D.B."/>
            <person name="Wang M."/>
        </authorList>
    </citation>
    <scope>NUCLEOTIDE SEQUENCE [LARGE SCALE GENOMIC DNA]</scope>
    <source>
        <strain evidence="2">L1-83</strain>
    </source>
</reference>
<dbReference type="RefSeq" id="WP_021923422.1">
    <property type="nucleotide sequence ID" value="NZ_CVRS01000085.1"/>
</dbReference>
<evidence type="ECO:0000313" key="2">
    <source>
        <dbReference type="EMBL" id="CRL40735.1"/>
    </source>
</evidence>
<dbReference type="PANTHER" id="PTHR33434">
    <property type="entry name" value="DEGV DOMAIN-CONTAINING PROTEIN DR_1986-RELATED"/>
    <property type="match status" value="1"/>
</dbReference>
<dbReference type="InterPro" id="IPR003797">
    <property type="entry name" value="DegV"/>
</dbReference>
<dbReference type="NCBIfam" id="TIGR00762">
    <property type="entry name" value="DegV"/>
    <property type="match status" value="1"/>
</dbReference>
<keyword evidence="1" id="KW-0446">Lipid-binding</keyword>
<dbReference type="Gene3D" id="2.20.28.50">
    <property type="entry name" value="degv family protein"/>
    <property type="match status" value="1"/>
</dbReference>
<dbReference type="SUPFAM" id="SSF82549">
    <property type="entry name" value="DAK1/DegV-like"/>
    <property type="match status" value="1"/>
</dbReference>
<sequence length="279" mass="31090">MYKIVIDSCGELPEELKQDGHYETVSLELEVDGCRIKDDSTFNQLDFLRRVKESMKGPKSSCPSPEQYMDAYEGEADHVYVVTLSGGLSGSYNSAVLGKNLYEEEHGDTKKIYVFNSRSASIGETLIGMKIQEFEEAGCGFEEVVEKVEEYIKSMNTYFVLETLETLRKNGRLSNLKAFIANSLNIKPVMGSTKEGLICQLGQARGMNKALERMVKDMISKTKDCENRILAISHCNCPERAKAVKEKIEKIAKFKKIIIINTAGVSSMYANDGGVIMAV</sequence>
<dbReference type="Gene3D" id="3.40.50.10440">
    <property type="entry name" value="Dihydroxyacetone kinase, domain 1"/>
    <property type="match status" value="1"/>
</dbReference>
<dbReference type="Proteomes" id="UP000266391">
    <property type="component" value="Unassembled WGS sequence"/>
</dbReference>
<gene>
    <name evidence="3" type="ORF">DW813_14280</name>
    <name evidence="2" type="ORF">RIL183_27231</name>
</gene>
<accession>A0A0M6WSV6</accession>
<dbReference type="AlphaFoldDB" id="A0A0M6WSV6"/>
<keyword evidence="4" id="KW-1185">Reference proteome</keyword>
<dbReference type="Pfam" id="PF02645">
    <property type="entry name" value="DegV"/>
    <property type="match status" value="1"/>
</dbReference>
<proteinExistence type="predicted"/>
<dbReference type="Proteomes" id="UP000049828">
    <property type="component" value="Unassembled WGS sequence"/>
</dbReference>
<organism evidence="2 4">
    <name type="scientific">Roseburia inulinivorans</name>
    <dbReference type="NCBI Taxonomy" id="360807"/>
    <lineage>
        <taxon>Bacteria</taxon>
        <taxon>Bacillati</taxon>
        <taxon>Bacillota</taxon>
        <taxon>Clostridia</taxon>
        <taxon>Lachnospirales</taxon>
        <taxon>Lachnospiraceae</taxon>
        <taxon>Roseburia</taxon>
    </lineage>
</organism>
<dbReference type="Gene3D" id="3.30.1180.10">
    <property type="match status" value="1"/>
</dbReference>
<dbReference type="PANTHER" id="PTHR33434:SF2">
    <property type="entry name" value="FATTY ACID-BINDING PROTEIN TM_1468"/>
    <property type="match status" value="1"/>
</dbReference>
<dbReference type="InterPro" id="IPR043168">
    <property type="entry name" value="DegV_C"/>
</dbReference>
<dbReference type="GO" id="GO:0008289">
    <property type="term" value="F:lipid binding"/>
    <property type="evidence" value="ECO:0007669"/>
    <property type="project" value="UniProtKB-KW"/>
</dbReference>
<dbReference type="PROSITE" id="PS51482">
    <property type="entry name" value="DEGV"/>
    <property type="match status" value="1"/>
</dbReference>
<dbReference type="EMBL" id="CVRS01000085">
    <property type="protein sequence ID" value="CRL40735.1"/>
    <property type="molecule type" value="Genomic_DNA"/>
</dbReference>
<evidence type="ECO:0000313" key="4">
    <source>
        <dbReference type="Proteomes" id="UP000049828"/>
    </source>
</evidence>
<protein>
    <submittedName>
        <fullName evidence="2 3">DegV family protein</fullName>
    </submittedName>
</protein>
<dbReference type="InterPro" id="IPR050270">
    <property type="entry name" value="DegV_domain_contain"/>
</dbReference>